<dbReference type="SUPFAM" id="SSF56327">
    <property type="entry name" value="LDH C-terminal domain-like"/>
    <property type="match status" value="1"/>
</dbReference>
<dbReference type="InterPro" id="IPR036291">
    <property type="entry name" value="NAD(P)-bd_dom_sf"/>
</dbReference>
<dbReference type="Pfam" id="PF02866">
    <property type="entry name" value="Ldh_1_C"/>
    <property type="match status" value="1"/>
</dbReference>
<evidence type="ECO:0000259" key="9">
    <source>
        <dbReference type="Pfam" id="PF02866"/>
    </source>
</evidence>
<evidence type="ECO:0000256" key="4">
    <source>
        <dbReference type="PIRSR" id="PIRSR000102-1"/>
    </source>
</evidence>
<evidence type="ECO:0000313" key="10">
    <source>
        <dbReference type="EMBL" id="SDH16417.1"/>
    </source>
</evidence>
<feature type="binding site" evidence="5">
    <location>
        <position position="79"/>
    </location>
    <ligand>
        <name>substrate</name>
    </ligand>
</feature>
<dbReference type="PRINTS" id="PR00086">
    <property type="entry name" value="LLDHDRGNASE"/>
</dbReference>
<evidence type="ECO:0000259" key="8">
    <source>
        <dbReference type="Pfam" id="PF00056"/>
    </source>
</evidence>
<name>A0A1G8A6D9_9BACI</name>
<comment type="similarity">
    <text evidence="1">Belongs to the LDH/MDH superfamily. LDH family.</text>
</comment>
<evidence type="ECO:0000256" key="1">
    <source>
        <dbReference type="ARBA" id="ARBA00006054"/>
    </source>
</evidence>
<dbReference type="InterPro" id="IPR022383">
    <property type="entry name" value="Lactate/malate_DH_C"/>
</dbReference>
<dbReference type="PROSITE" id="PS51257">
    <property type="entry name" value="PROKAR_LIPOPROTEIN"/>
    <property type="match status" value="1"/>
</dbReference>
<proteinExistence type="inferred from homology"/>
<protein>
    <submittedName>
        <fullName evidence="10">Malate dehydrogenase (NAD)</fullName>
    </submittedName>
</protein>
<dbReference type="PANTHER" id="PTHR43128:SF16">
    <property type="entry name" value="L-LACTATE DEHYDROGENASE"/>
    <property type="match status" value="1"/>
</dbReference>
<feature type="domain" description="Lactate/malate dehydrogenase C-terminal" evidence="9">
    <location>
        <begin position="144"/>
        <end position="293"/>
    </location>
</feature>
<dbReference type="GO" id="GO:0004459">
    <property type="term" value="F:L-lactate dehydrogenase (NAD+) activity"/>
    <property type="evidence" value="ECO:0007669"/>
    <property type="project" value="TreeGrafter"/>
</dbReference>
<organism evidence="10 11">
    <name type="scientific">Alteribacillus persepolensis</name>
    <dbReference type="NCBI Taxonomy" id="568899"/>
    <lineage>
        <taxon>Bacteria</taxon>
        <taxon>Bacillati</taxon>
        <taxon>Bacillota</taxon>
        <taxon>Bacilli</taxon>
        <taxon>Bacillales</taxon>
        <taxon>Bacillaceae</taxon>
        <taxon>Alteribacillus</taxon>
    </lineage>
</organism>
<gene>
    <name evidence="10" type="ORF">SAMN05192534_10237</name>
</gene>
<feature type="binding site" evidence="5">
    <location>
        <position position="147"/>
    </location>
    <ligand>
        <name>substrate</name>
    </ligand>
</feature>
<evidence type="ECO:0000256" key="5">
    <source>
        <dbReference type="PIRSR" id="PIRSR000102-2"/>
    </source>
</evidence>
<feature type="active site" description="Proton acceptor" evidence="4">
    <location>
        <position position="172"/>
    </location>
</feature>
<keyword evidence="2 7" id="KW-0560">Oxidoreductase</keyword>
<evidence type="ECO:0000313" key="11">
    <source>
        <dbReference type="Proteomes" id="UP000199163"/>
    </source>
</evidence>
<dbReference type="PANTHER" id="PTHR43128">
    <property type="entry name" value="L-2-HYDROXYCARBOXYLATE DEHYDROGENASE (NAD(P)(+))"/>
    <property type="match status" value="1"/>
</dbReference>
<keyword evidence="3 6" id="KW-0520">NAD</keyword>
<feature type="binding site" evidence="6">
    <location>
        <position position="34"/>
    </location>
    <ligand>
        <name>NAD(+)</name>
        <dbReference type="ChEBI" id="CHEBI:57540"/>
    </ligand>
</feature>
<feature type="binding site" evidence="5">
    <location>
        <position position="117"/>
    </location>
    <ligand>
        <name>substrate</name>
    </ligand>
</feature>
<feature type="binding site" evidence="6">
    <location>
        <begin position="8"/>
        <end position="14"/>
    </location>
    <ligand>
        <name>NAD(+)</name>
        <dbReference type="ChEBI" id="CHEBI:57540"/>
    </ligand>
</feature>
<dbReference type="Pfam" id="PF00056">
    <property type="entry name" value="Ldh_1_N"/>
    <property type="match status" value="1"/>
</dbReference>
<accession>A0A1G8A6D9</accession>
<dbReference type="SUPFAM" id="SSF51735">
    <property type="entry name" value="NAD(P)-binding Rossmann-fold domains"/>
    <property type="match status" value="1"/>
</dbReference>
<dbReference type="RefSeq" id="WP_091271216.1">
    <property type="nucleotide sequence ID" value="NZ_FNDK01000002.1"/>
</dbReference>
<dbReference type="PIRSF" id="PIRSF000102">
    <property type="entry name" value="Lac_mal_DH"/>
    <property type="match status" value="1"/>
</dbReference>
<feature type="binding site" evidence="5">
    <location>
        <position position="85"/>
    </location>
    <ligand>
        <name>substrate</name>
    </ligand>
</feature>
<sequence length="302" mass="34129">MNKVTIIGGAGTLGSACAFQLAAHPAIDEIGLIDVNKNLLDNHVMDLQNAYPHKEIYRGDNQNLENTDIVLITAGIPNRNNVQSRQEFLDGNIQLFREFGTSIKKYAPEALIITASNPVDVLNYYLHEAFHFSRRQLIGYTLNDSFRFEWAIRRVLSFSRHDYIEASVLGEHGDAQVPVFSRVKRNNEPFSVDAFDQQKIRQMLQTWFQDFNQLNVNRTTGWTTAYGIGVLVDKLLQDNGQDTIASSVLQGEYGVSHVSLGVPVTVNKQGIQQVHEWMLSSEEAERFQRAKDAVASLIRNYI</sequence>
<dbReference type="Gene3D" id="3.40.50.720">
    <property type="entry name" value="NAD(P)-binding Rossmann-like Domain"/>
    <property type="match status" value="1"/>
</dbReference>
<dbReference type="Proteomes" id="UP000199163">
    <property type="component" value="Unassembled WGS sequence"/>
</dbReference>
<dbReference type="InterPro" id="IPR001557">
    <property type="entry name" value="L-lactate/malate_DH"/>
</dbReference>
<dbReference type="STRING" id="568899.SAMN05192534_10237"/>
<evidence type="ECO:0000256" key="3">
    <source>
        <dbReference type="ARBA" id="ARBA00023027"/>
    </source>
</evidence>
<feature type="domain" description="Lactate/malate dehydrogenase N-terminal" evidence="8">
    <location>
        <begin position="3"/>
        <end position="139"/>
    </location>
</feature>
<dbReference type="EMBL" id="FNDK01000002">
    <property type="protein sequence ID" value="SDH16417.1"/>
    <property type="molecule type" value="Genomic_DNA"/>
</dbReference>
<dbReference type="InterPro" id="IPR015955">
    <property type="entry name" value="Lactate_DH/Glyco_Ohase_4_C"/>
</dbReference>
<dbReference type="Gene3D" id="3.90.110.10">
    <property type="entry name" value="Lactate dehydrogenase/glycoside hydrolase, family 4, C-terminal"/>
    <property type="match status" value="1"/>
</dbReference>
<reference evidence="10 11" key="1">
    <citation type="submission" date="2016-10" db="EMBL/GenBank/DDBJ databases">
        <authorList>
            <person name="de Groot N.N."/>
        </authorList>
    </citation>
    <scope>NUCLEOTIDE SEQUENCE [LARGE SCALE GENOMIC DNA]</scope>
    <source>
        <strain evidence="10 11">DSM 21632</strain>
    </source>
</reference>
<evidence type="ECO:0000256" key="2">
    <source>
        <dbReference type="ARBA" id="ARBA00023002"/>
    </source>
</evidence>
<dbReference type="GO" id="GO:0006089">
    <property type="term" value="P:lactate metabolic process"/>
    <property type="evidence" value="ECO:0007669"/>
    <property type="project" value="TreeGrafter"/>
</dbReference>
<evidence type="ECO:0000256" key="6">
    <source>
        <dbReference type="PIRSR" id="PIRSR000102-3"/>
    </source>
</evidence>
<dbReference type="InterPro" id="IPR001236">
    <property type="entry name" value="Lactate/malate_DH_N"/>
</dbReference>
<dbReference type="AlphaFoldDB" id="A0A1G8A6D9"/>
<dbReference type="OrthoDB" id="9802969at2"/>
<feature type="binding site" evidence="6">
    <location>
        <position position="92"/>
    </location>
    <ligand>
        <name>NAD(+)</name>
        <dbReference type="ChEBI" id="CHEBI:57540"/>
    </ligand>
</feature>
<evidence type="ECO:0000256" key="7">
    <source>
        <dbReference type="RuleBase" id="RU003369"/>
    </source>
</evidence>
<keyword evidence="11" id="KW-1185">Reference proteome</keyword>